<sequence length="1386" mass="155404">MTPVSTLSVEKGGPPLCDEDLIWEQKRREADELNARIEALRQAGMPSSELPSPVLLPIRPLSKTRTDKPNLNCVPPRDYPVPPLPSFPTKAGLRRQASKKSLHSISSHHSKSPAPPLSQPNQNRDRTASVSDTSYYSALKEAEGVISSLRKSHDDLLEKVTRLENQLDLKEAENQDLTTRNNRLETYLVDEQKAKENIQRENERAMNQLRLLSRSQPPHPLNRGDPPSQLHTPAEPSQSLHGHNHLSPSGSGPLDQKLSQARAELLRREENAQKQYAYRTASLTSELSGQVSTSGHSHPSPAPMSKGSQPQHHRNLYEPTQPSGYQFPPNPQHLSHPFHPEEAERLPESRKLELNAYLTKPTTQLARYPLLLEVVLKYTPDDHIDKTEIPKVVKMIRELLAKVNIETGKSENRFNLAQLDQQLVFRQGEAVDLRLREEGRELIYKGQLKKRGGSGSDSAELQVYLFDHALLMVKHKHSNKTDQLKVYWKPIPLELLTVTGVTNQEDGSAGGRGLNSNKKSLMTRNSGSDKGKGVGTSVSSNGVVVPIQAQNKAGFSMTINLLGRRGYSIVLWAPTPQSRQKWLDKIYARQAQIREQNTIFEMVSLNEGFFVGPCKVNCAVPFDNGDRLIFGNDVGVYLAVTSDPTQAPVQVIQVENVTQVDIIEEQGILLVLADKVVMTFWMDGLDPNDAAGAAKRARKVSWNASFFKVGDCLGRKLVCVVKAGSVSSTIKTLKPTDNLNHQLNVRTRTKPAFRKIIPANNSMSNPNDPNNNPSVGQQNNPPTVQNALGEIAVVMITMIMLAPSRMLKNHLELMLEVEGKTNFGKFLSKIFKAFYSILKNASFPSNWLNVNVISHKVILKLLEVVSKILQREFIPTTAHEHDQSKEQMNLKRAGHVREEPSGSEEEERFDSNLWSDFFVLNHGLLSSKLLIIEEYPPQKRRVIWKLAGDIRDEGSKIFRAAWESIGDFSITIGSHNPAENNPNQDSQDNPDLNKEDTDQLTEPQHQINEVTRCGGYQVQFVPGFIEPLLELCLSHHDELSSNAVIVLYSVIVSEFNLNRDFTVIADEIIDKLDNLLGSSPNENLSNQMDEMSRASFVGQLRGLFDHSPIIDRQEDPGQQGQQAGIEQALKTRIDLFLDSLTQFLDLLLSIQNLPPGDEYFHAAHGNFVEAGLALRLHADLHEWDLNSIVDAMLGLLLPKQTVFAPKEALYFRILDFLSKGKAWESGIQICKELQEQYEHVLFDNERLSEVLAHQSSLFLKITTLVNIFEWLSMVKGSYLAYKIVNLSIEDTTFCDQMHNKHPNAQILQSDTISTYELAYAEGQYLQITRVVAEPDRITVVFKNPEVSSSVVSYYEHNATKTFSHSKPFSKDNVDPSDTFQGASTCL</sequence>
<dbReference type="InParanoid" id="E3LA57"/>
<dbReference type="GO" id="GO:0071944">
    <property type="term" value="C:cell periphery"/>
    <property type="evidence" value="ECO:0000318"/>
    <property type="project" value="GO_Central"/>
</dbReference>
<dbReference type="PROSITE" id="PS50010">
    <property type="entry name" value="DH_2"/>
    <property type="match status" value="1"/>
</dbReference>
<feature type="domain" description="PH" evidence="5">
    <location>
        <begin position="441"/>
        <end position="591"/>
    </location>
</feature>
<dbReference type="PROSITE" id="PS50003">
    <property type="entry name" value="PH_DOMAIN"/>
    <property type="match status" value="1"/>
</dbReference>
<feature type="domain" description="DH" evidence="6">
    <location>
        <begin position="341"/>
        <end position="406"/>
    </location>
</feature>
<name>E3LA57_PUCGT</name>
<protein>
    <submittedName>
        <fullName evidence="8">Uncharacterized protein</fullName>
    </submittedName>
</protein>
<dbReference type="InterPro" id="IPR001849">
    <property type="entry name" value="PH_domain"/>
</dbReference>
<dbReference type="eggNOG" id="KOG4305">
    <property type="taxonomic scope" value="Eukaryota"/>
</dbReference>
<feature type="region of interest" description="Disordered" evidence="4">
    <location>
        <begin position="504"/>
        <end position="536"/>
    </location>
</feature>
<dbReference type="RefSeq" id="XP_003337869.2">
    <property type="nucleotide sequence ID" value="XM_003337821.2"/>
</dbReference>
<dbReference type="HOGENOM" id="CLU_255264_0_0_1"/>
<reference evidence="9" key="2">
    <citation type="journal article" date="2011" name="Proc. Natl. Acad. Sci. U.S.A.">
        <title>Obligate biotrophy features unraveled by the genomic analysis of rust fungi.</title>
        <authorList>
            <person name="Duplessis S."/>
            <person name="Cuomo C.A."/>
            <person name="Lin Y.-C."/>
            <person name="Aerts A."/>
            <person name="Tisserant E."/>
            <person name="Veneault-Fourrey C."/>
            <person name="Joly D.L."/>
            <person name="Hacquard S."/>
            <person name="Amselem J."/>
            <person name="Cantarel B.L."/>
            <person name="Chiu R."/>
            <person name="Coutinho P.M."/>
            <person name="Feau N."/>
            <person name="Field M."/>
            <person name="Frey P."/>
            <person name="Gelhaye E."/>
            <person name="Goldberg J."/>
            <person name="Grabherr M.G."/>
            <person name="Kodira C.D."/>
            <person name="Kohler A."/>
            <person name="Kuees U."/>
            <person name="Lindquist E.A."/>
            <person name="Lucas S.M."/>
            <person name="Mago R."/>
            <person name="Mauceli E."/>
            <person name="Morin E."/>
            <person name="Murat C."/>
            <person name="Pangilinan J.L."/>
            <person name="Park R."/>
            <person name="Pearson M."/>
            <person name="Quesneville H."/>
            <person name="Rouhier N."/>
            <person name="Sakthikumar S."/>
            <person name="Salamov A.A."/>
            <person name="Schmutz J."/>
            <person name="Selles B."/>
            <person name="Shapiro H."/>
            <person name="Tanguay P."/>
            <person name="Tuskan G.A."/>
            <person name="Henrissat B."/>
            <person name="Van de Peer Y."/>
            <person name="Rouze P."/>
            <person name="Ellis J.G."/>
            <person name="Dodds P.N."/>
            <person name="Schein J.E."/>
            <person name="Zhong S."/>
            <person name="Hamelin R.C."/>
            <person name="Grigoriev I.V."/>
            <person name="Szabo L.J."/>
            <person name="Martin F."/>
        </authorList>
    </citation>
    <scope>NUCLEOTIDE SEQUENCE [LARGE SCALE GENOMIC DNA]</scope>
    <source>
        <strain evidence="9">CRL 75-36-700-3 / race SCCL</strain>
    </source>
</reference>
<dbReference type="Proteomes" id="UP000008783">
    <property type="component" value="Unassembled WGS sequence"/>
</dbReference>
<dbReference type="GeneID" id="10538281"/>
<dbReference type="SMART" id="SM00233">
    <property type="entry name" value="PH"/>
    <property type="match status" value="1"/>
</dbReference>
<dbReference type="PANTHER" id="PTHR46572">
    <property type="entry name" value="RHO1 GDP-GTP EXCHANGE PROTEIN 1-RELATED"/>
    <property type="match status" value="1"/>
</dbReference>
<comment type="similarity">
    <text evidence="3">Belongs to the DOCK family.</text>
</comment>
<dbReference type="InterPro" id="IPR035899">
    <property type="entry name" value="DBL_dom_sf"/>
</dbReference>
<feature type="compositionally biased region" description="Low complexity" evidence="4">
    <location>
        <begin position="760"/>
        <end position="774"/>
    </location>
</feature>
<evidence type="ECO:0000259" key="7">
    <source>
        <dbReference type="PROSITE" id="PS51651"/>
    </source>
</evidence>
<feature type="compositionally biased region" description="Polar residues" evidence="4">
    <location>
        <begin position="229"/>
        <end position="250"/>
    </location>
</feature>
<dbReference type="Gene3D" id="1.20.900.10">
    <property type="entry name" value="Dbl homology (DH) domain"/>
    <property type="match status" value="1"/>
</dbReference>
<evidence type="ECO:0000259" key="6">
    <source>
        <dbReference type="PROSITE" id="PS50010"/>
    </source>
</evidence>
<dbReference type="SUPFAM" id="SSF48065">
    <property type="entry name" value="DBL homology domain (DH-domain)"/>
    <property type="match status" value="1"/>
</dbReference>
<evidence type="ECO:0000313" key="8">
    <source>
        <dbReference type="EMBL" id="EFP93450.2"/>
    </source>
</evidence>
<evidence type="ECO:0000256" key="4">
    <source>
        <dbReference type="SAM" id="MobiDB-lite"/>
    </source>
</evidence>
<dbReference type="GO" id="GO:0007264">
    <property type="term" value="P:small GTPase-mediated signal transduction"/>
    <property type="evidence" value="ECO:0000318"/>
    <property type="project" value="GO_Central"/>
</dbReference>
<dbReference type="EMBL" id="DS178393">
    <property type="protein sequence ID" value="EFP93450.2"/>
    <property type="molecule type" value="Genomic_DNA"/>
</dbReference>
<feature type="region of interest" description="Disordered" evidence="4">
    <location>
        <begin position="281"/>
        <end position="346"/>
    </location>
</feature>
<proteinExistence type="inferred from homology"/>
<dbReference type="Gene3D" id="1.25.40.410">
    <property type="match status" value="1"/>
</dbReference>
<dbReference type="Pfam" id="PF15405">
    <property type="entry name" value="PH_5"/>
    <property type="match status" value="1"/>
</dbReference>
<dbReference type="InterPro" id="IPR000219">
    <property type="entry name" value="DH_dom"/>
</dbReference>
<dbReference type="GO" id="GO:0005085">
    <property type="term" value="F:guanyl-nucleotide exchange factor activity"/>
    <property type="evidence" value="ECO:0000318"/>
    <property type="project" value="GO_Central"/>
</dbReference>
<dbReference type="InterPro" id="IPR043161">
    <property type="entry name" value="DOCK_C_lobe_A"/>
</dbReference>
<dbReference type="PANTHER" id="PTHR46572:SF2">
    <property type="entry name" value="RHO1 GDP-GTP EXCHANGE PROTEIN 1-RELATED"/>
    <property type="match status" value="1"/>
</dbReference>
<feature type="region of interest" description="Disordered" evidence="4">
    <location>
        <begin position="758"/>
        <end position="782"/>
    </location>
</feature>
<dbReference type="InterPro" id="IPR027357">
    <property type="entry name" value="DOCKER_dom"/>
</dbReference>
<keyword evidence="9" id="KW-1185">Reference proteome</keyword>
<feature type="compositionally biased region" description="Pro residues" evidence="4">
    <location>
        <begin position="77"/>
        <end position="86"/>
    </location>
</feature>
<feature type="domain" description="DOCKER" evidence="7">
    <location>
        <begin position="1141"/>
        <end position="1386"/>
    </location>
</feature>
<dbReference type="Gene3D" id="2.30.29.30">
    <property type="entry name" value="Pleckstrin-homology domain (PH domain)/Phosphotyrosine-binding domain (PTB)"/>
    <property type="match status" value="1"/>
</dbReference>
<dbReference type="InterPro" id="IPR056372">
    <property type="entry name" value="TPR_DOCK"/>
</dbReference>
<dbReference type="SUPFAM" id="SSF50729">
    <property type="entry name" value="PH domain-like"/>
    <property type="match status" value="1"/>
</dbReference>
<dbReference type="Pfam" id="PF23554">
    <property type="entry name" value="TPR_DOCK"/>
    <property type="match status" value="1"/>
</dbReference>
<feature type="region of interest" description="Disordered" evidence="4">
    <location>
        <begin position="42"/>
        <end position="132"/>
    </location>
</feature>
<feature type="compositionally biased region" description="Low complexity" evidence="4">
    <location>
        <begin position="46"/>
        <end position="57"/>
    </location>
</feature>
<dbReference type="OrthoDB" id="18896at2759"/>
<feature type="compositionally biased region" description="Polar residues" evidence="4">
    <location>
        <begin position="514"/>
        <end position="525"/>
    </location>
</feature>
<feature type="region of interest" description="Disordered" evidence="4">
    <location>
        <begin position="214"/>
        <end position="258"/>
    </location>
</feature>
<dbReference type="KEGG" id="pgr:PGTG_19253"/>
<dbReference type="VEuPathDB" id="FungiDB:PGTG_19253"/>
<evidence type="ECO:0000256" key="2">
    <source>
        <dbReference type="ARBA" id="ARBA00022658"/>
    </source>
</evidence>
<accession>E3LA57</accession>
<dbReference type="GO" id="GO:0005737">
    <property type="term" value="C:cytoplasm"/>
    <property type="evidence" value="ECO:0000318"/>
    <property type="project" value="GO_Central"/>
</dbReference>
<dbReference type="InterPro" id="IPR011993">
    <property type="entry name" value="PH-like_dom_sf"/>
</dbReference>
<evidence type="ECO:0000259" key="5">
    <source>
        <dbReference type="PROSITE" id="PS50003"/>
    </source>
</evidence>
<keyword evidence="2" id="KW-0344">Guanine-nucleotide releasing factor</keyword>
<organism evidence="8 9">
    <name type="scientific">Puccinia graminis f. sp. tritici (strain CRL 75-36-700-3 / race SCCL)</name>
    <name type="common">Black stem rust fungus</name>
    <dbReference type="NCBI Taxonomy" id="418459"/>
    <lineage>
        <taxon>Eukaryota</taxon>
        <taxon>Fungi</taxon>
        <taxon>Dikarya</taxon>
        <taxon>Basidiomycota</taxon>
        <taxon>Pucciniomycotina</taxon>
        <taxon>Pucciniomycetes</taxon>
        <taxon>Pucciniales</taxon>
        <taxon>Pucciniaceae</taxon>
        <taxon>Puccinia</taxon>
    </lineage>
</organism>
<dbReference type="Pfam" id="PF00780">
    <property type="entry name" value="CNH"/>
    <property type="match status" value="1"/>
</dbReference>
<dbReference type="InterPro" id="IPR041675">
    <property type="entry name" value="PH_5"/>
</dbReference>
<dbReference type="InterPro" id="IPR001180">
    <property type="entry name" value="CNH_dom"/>
</dbReference>
<feature type="compositionally biased region" description="Low complexity" evidence="4">
    <location>
        <begin position="980"/>
        <end position="990"/>
    </location>
</feature>
<dbReference type="PROSITE" id="PS51651">
    <property type="entry name" value="DOCKER"/>
    <property type="match status" value="1"/>
</dbReference>
<dbReference type="Pfam" id="PF00621">
    <property type="entry name" value="RhoGEF"/>
    <property type="match status" value="1"/>
</dbReference>
<feature type="compositionally biased region" description="Basic and acidic residues" evidence="4">
    <location>
        <begin position="879"/>
        <end position="900"/>
    </location>
</feature>
<evidence type="ECO:0000256" key="3">
    <source>
        <dbReference type="PROSITE-ProRule" id="PRU00984"/>
    </source>
</evidence>
<dbReference type="GO" id="GO:1903338">
    <property type="term" value="P:regulation of cell wall organization or biogenesis"/>
    <property type="evidence" value="ECO:0000318"/>
    <property type="project" value="GO_Central"/>
</dbReference>
<dbReference type="InterPro" id="IPR052233">
    <property type="entry name" value="Rho-type_GEFs"/>
</dbReference>
<dbReference type="eggNOG" id="KOG1998">
    <property type="taxonomic scope" value="Eukaryota"/>
</dbReference>
<feature type="compositionally biased region" description="Basic residues" evidence="4">
    <location>
        <begin position="92"/>
        <end position="111"/>
    </location>
</feature>
<gene>
    <name evidence="8" type="ORF">PGTG_19253</name>
</gene>
<reference key="1">
    <citation type="submission" date="2007-01" db="EMBL/GenBank/DDBJ databases">
        <title>The Genome Sequence of Puccinia graminis f. sp. tritici Strain CRL 75-36-700-3.</title>
        <authorList>
            <consortium name="The Broad Institute Genome Sequencing Platform"/>
            <person name="Birren B."/>
            <person name="Lander E."/>
            <person name="Galagan J."/>
            <person name="Nusbaum C."/>
            <person name="Devon K."/>
            <person name="Cuomo C."/>
            <person name="Jaffe D."/>
            <person name="Butler J."/>
            <person name="Alvarez P."/>
            <person name="Gnerre S."/>
            <person name="Grabherr M."/>
            <person name="Mauceli E."/>
            <person name="Brockman W."/>
            <person name="Young S."/>
            <person name="LaButti K."/>
            <person name="Sykes S."/>
            <person name="DeCaprio D."/>
            <person name="Crawford M."/>
            <person name="Koehrsen M."/>
            <person name="Engels R."/>
            <person name="Montgomery P."/>
            <person name="Pearson M."/>
            <person name="Howarth C."/>
            <person name="Larson L."/>
            <person name="White J."/>
            <person name="Zeng Q."/>
            <person name="Kodira C."/>
            <person name="Yandava C."/>
            <person name="Alvarado L."/>
            <person name="O'Leary S."/>
            <person name="Szabo L."/>
            <person name="Dean R."/>
            <person name="Schein J."/>
        </authorList>
    </citation>
    <scope>NUCLEOTIDE SEQUENCE</scope>
    <source>
        <strain>CRL 75-36-700-3</strain>
    </source>
</reference>
<dbReference type="GO" id="GO:0032153">
    <property type="term" value="C:cell division site"/>
    <property type="evidence" value="ECO:0000318"/>
    <property type="project" value="GO_Central"/>
</dbReference>
<feature type="region of interest" description="Disordered" evidence="4">
    <location>
        <begin position="973"/>
        <end position="1001"/>
    </location>
</feature>
<evidence type="ECO:0000256" key="1">
    <source>
        <dbReference type="ARBA" id="ARBA00022553"/>
    </source>
</evidence>
<evidence type="ECO:0000313" key="9">
    <source>
        <dbReference type="Proteomes" id="UP000008783"/>
    </source>
</evidence>
<dbReference type="STRING" id="418459.E3LA57"/>
<feature type="compositionally biased region" description="Polar residues" evidence="4">
    <location>
        <begin position="281"/>
        <end position="297"/>
    </location>
</feature>
<feature type="region of interest" description="Disordered" evidence="4">
    <location>
        <begin position="879"/>
        <end position="905"/>
    </location>
</feature>
<keyword evidence="1" id="KW-0597">Phosphoprotein</keyword>